<evidence type="ECO:0000313" key="2">
    <source>
        <dbReference type="EMBL" id="PHM65304.1"/>
    </source>
</evidence>
<sequence length="169" mass="19087">MRLLTKTSLFSFVLLISFSSIAGLSTPKEIIQQITERGVNSTVAEIGERNKRNEIAKLIATGDPEWLEVAFRLTPNTHREFSNQIFDSLSLALLNNPVEVLAQANKYRPSLTNNICDLSLTVIAEKNKHKLIKGIVASLKSAEKSAKRKDKENIERCILKLNQVYPRYF</sequence>
<feature type="signal peptide" evidence="1">
    <location>
        <begin position="1"/>
        <end position="22"/>
    </location>
</feature>
<keyword evidence="3" id="KW-1185">Reference proteome</keyword>
<protein>
    <submittedName>
        <fullName evidence="2">Uncharacterized protein</fullName>
    </submittedName>
</protein>
<reference evidence="2 3" key="1">
    <citation type="journal article" date="2017" name="Nat. Microbiol.">
        <title>Natural product diversity associated with the nematode symbionts Photorhabdus and Xenorhabdus.</title>
        <authorList>
            <person name="Tobias N.J."/>
            <person name="Wolff H."/>
            <person name="Djahanschiri B."/>
            <person name="Grundmann F."/>
            <person name="Kronenwerth M."/>
            <person name="Shi Y.M."/>
            <person name="Simonyi S."/>
            <person name="Grun P."/>
            <person name="Shapiro-Ilan D."/>
            <person name="Pidot S.J."/>
            <person name="Stinear T.P."/>
            <person name="Ebersberger I."/>
            <person name="Bode H.B."/>
        </authorList>
    </citation>
    <scope>NUCLEOTIDE SEQUENCE [LARGE SCALE GENOMIC DNA]</scope>
    <source>
        <strain evidence="2 3">DSM 17904</strain>
    </source>
</reference>
<organism evidence="2 3">
    <name type="scientific">Xenorhabdus stockiae</name>
    <dbReference type="NCBI Taxonomy" id="351614"/>
    <lineage>
        <taxon>Bacteria</taxon>
        <taxon>Pseudomonadati</taxon>
        <taxon>Pseudomonadota</taxon>
        <taxon>Gammaproteobacteria</taxon>
        <taxon>Enterobacterales</taxon>
        <taxon>Morganellaceae</taxon>
        <taxon>Xenorhabdus</taxon>
    </lineage>
</organism>
<dbReference type="AlphaFoldDB" id="A0A2D0KPE1"/>
<evidence type="ECO:0000256" key="1">
    <source>
        <dbReference type="SAM" id="SignalP"/>
    </source>
</evidence>
<gene>
    <name evidence="2" type="ORF">Xsto_02102</name>
</gene>
<keyword evidence="1" id="KW-0732">Signal</keyword>
<comment type="caution">
    <text evidence="2">The sequence shown here is derived from an EMBL/GenBank/DDBJ whole genome shotgun (WGS) entry which is preliminary data.</text>
</comment>
<dbReference type="Proteomes" id="UP000222366">
    <property type="component" value="Unassembled WGS sequence"/>
</dbReference>
<accession>A0A2D0KPE1</accession>
<feature type="chain" id="PRO_5013130232" evidence="1">
    <location>
        <begin position="23"/>
        <end position="169"/>
    </location>
</feature>
<proteinExistence type="predicted"/>
<dbReference type="RefSeq" id="WP_241537923.1">
    <property type="nucleotide sequence ID" value="NZ_CAWNRH010000079.1"/>
</dbReference>
<dbReference type="EMBL" id="NJAJ01000017">
    <property type="protein sequence ID" value="PHM65304.1"/>
    <property type="molecule type" value="Genomic_DNA"/>
</dbReference>
<evidence type="ECO:0000313" key="3">
    <source>
        <dbReference type="Proteomes" id="UP000222366"/>
    </source>
</evidence>
<name>A0A2D0KPE1_9GAMM</name>